<dbReference type="Pfam" id="PF12457">
    <property type="entry name" value="TIP_N"/>
    <property type="match status" value="1"/>
</dbReference>
<dbReference type="PANTHER" id="PTHR23329">
    <property type="entry name" value="TUFTELIN-INTERACTING PROTEIN 11-RELATED"/>
    <property type="match status" value="1"/>
</dbReference>
<evidence type="ECO:0000313" key="3">
    <source>
        <dbReference type="EMBL" id="NDJ92216.1"/>
    </source>
</evidence>
<feature type="compositionally biased region" description="Polar residues" evidence="1">
    <location>
        <begin position="47"/>
        <end position="63"/>
    </location>
</feature>
<accession>A0A6G3ME41</accession>
<dbReference type="GO" id="GO:0000390">
    <property type="term" value="P:spliceosomal complex disassembly"/>
    <property type="evidence" value="ECO:0007669"/>
    <property type="project" value="InterPro"/>
</dbReference>
<dbReference type="SMART" id="SM00443">
    <property type="entry name" value="G_patch"/>
    <property type="match status" value="1"/>
</dbReference>
<sequence>MDEEAYLRKFANVILKGINSRNPRKNVSKEEQIYGIWAENSEDPKTTKSQRFTKGSKTPQISISEDHFGSWEKHTTGFGSKMLEKMGYAQGQGLGKRGSGIIEPIQAVPRQGRATLGAYGSDNNSVYQNSLPTVIEQKPEIIKDLKTHSWKKINRSRPNYIIKTFEQLLLEAQKATFIDDSVKVVDMTGSETKVTYGYETIQPKFNEEVVVKPKNFDLPELYHNIDILVKTSEKTLKSFIKK</sequence>
<dbReference type="GO" id="GO:0071008">
    <property type="term" value="C:U2-type post-mRNA release spliceosomal complex"/>
    <property type="evidence" value="ECO:0007669"/>
    <property type="project" value="TreeGrafter"/>
</dbReference>
<dbReference type="PANTHER" id="PTHR23329:SF16">
    <property type="entry name" value="G-PATCH DOMAIN-CONTAINING PROTEIN"/>
    <property type="match status" value="1"/>
</dbReference>
<feature type="region of interest" description="Disordered" evidence="1">
    <location>
        <begin position="44"/>
        <end position="70"/>
    </location>
</feature>
<protein>
    <submittedName>
        <fullName evidence="3">Tuftelin-interacting protein 11 (Trinotate prediction)</fullName>
    </submittedName>
</protein>
<dbReference type="InterPro" id="IPR045211">
    <property type="entry name" value="TFP11/STIP/Ntr1"/>
</dbReference>
<organism evidence="3">
    <name type="scientific">Henneguya salminicola</name>
    <name type="common">Myxosporean</name>
    <dbReference type="NCBI Taxonomy" id="69463"/>
    <lineage>
        <taxon>Eukaryota</taxon>
        <taxon>Metazoa</taxon>
        <taxon>Cnidaria</taxon>
        <taxon>Myxozoa</taxon>
        <taxon>Myxosporea</taxon>
        <taxon>Bivalvulida</taxon>
        <taxon>Platysporina</taxon>
        <taxon>Myxobolidae</taxon>
        <taxon>Henneguya</taxon>
    </lineage>
</organism>
<dbReference type="InterPro" id="IPR000467">
    <property type="entry name" value="G_patch_dom"/>
</dbReference>
<feature type="domain" description="G-patch" evidence="2">
    <location>
        <begin position="75"/>
        <end position="121"/>
    </location>
</feature>
<dbReference type="GO" id="GO:0003676">
    <property type="term" value="F:nucleic acid binding"/>
    <property type="evidence" value="ECO:0007669"/>
    <property type="project" value="InterPro"/>
</dbReference>
<dbReference type="Pfam" id="PF01585">
    <property type="entry name" value="G-patch"/>
    <property type="match status" value="1"/>
</dbReference>
<dbReference type="AlphaFoldDB" id="A0A6G3ME41"/>
<name>A0A6G3ME41_HENSL</name>
<evidence type="ECO:0000256" key="1">
    <source>
        <dbReference type="SAM" id="MobiDB-lite"/>
    </source>
</evidence>
<dbReference type="InterPro" id="IPR022159">
    <property type="entry name" value="STIP/TFIP11_N"/>
</dbReference>
<dbReference type="PROSITE" id="PS50174">
    <property type="entry name" value="G_PATCH"/>
    <property type="match status" value="1"/>
</dbReference>
<reference evidence="3" key="1">
    <citation type="submission" date="2018-11" db="EMBL/GenBank/DDBJ databases">
        <title>Henneguya salminicola genome and transcriptome.</title>
        <authorList>
            <person name="Yahalomi D."/>
            <person name="Atkinson S.D."/>
            <person name="Neuhof M."/>
            <person name="Chang E.S."/>
            <person name="Philippe H."/>
            <person name="Cartwright P."/>
            <person name="Bartholomew J.L."/>
            <person name="Huchon D."/>
        </authorList>
    </citation>
    <scope>NUCLEOTIDE SEQUENCE</scope>
    <source>
        <strain evidence="3">Hz1</strain>
        <tissue evidence="3">Whole</tissue>
    </source>
</reference>
<dbReference type="EMBL" id="GHBP01000242">
    <property type="protein sequence ID" value="NDJ92216.1"/>
    <property type="molecule type" value="Transcribed_RNA"/>
</dbReference>
<evidence type="ECO:0000259" key="2">
    <source>
        <dbReference type="PROSITE" id="PS50174"/>
    </source>
</evidence>
<proteinExistence type="predicted"/>